<dbReference type="PANTHER" id="PTHR48085:SF5">
    <property type="entry name" value="CADMIUM_ZINC-TRANSPORTING ATPASE HMA4-RELATED"/>
    <property type="match status" value="1"/>
</dbReference>
<dbReference type="EC" id="7.2.2.12" evidence="8"/>
<dbReference type="SUPFAM" id="SSF81653">
    <property type="entry name" value="Calcium ATPase, transduction domain A"/>
    <property type="match status" value="1"/>
</dbReference>
<keyword evidence="3 10" id="KW-0812">Transmembrane</keyword>
<dbReference type="InterPro" id="IPR018303">
    <property type="entry name" value="ATPase_P-typ_P_site"/>
</dbReference>
<dbReference type="GO" id="GO:0005886">
    <property type="term" value="C:plasma membrane"/>
    <property type="evidence" value="ECO:0007669"/>
    <property type="project" value="UniProtKB-SubCell"/>
</dbReference>
<dbReference type="SFLD" id="SFLDF00027">
    <property type="entry name" value="p-type_atpase"/>
    <property type="match status" value="1"/>
</dbReference>
<dbReference type="InterPro" id="IPR059000">
    <property type="entry name" value="ATPase_P-type_domA"/>
</dbReference>
<dbReference type="GO" id="GO:0016887">
    <property type="term" value="F:ATP hydrolysis activity"/>
    <property type="evidence" value="ECO:0007669"/>
    <property type="project" value="InterPro"/>
</dbReference>
<dbReference type="STRING" id="28885.EI16_11160"/>
<dbReference type="EMBL" id="JMIU01000001">
    <property type="protein sequence ID" value="KDN96792.1"/>
    <property type="molecule type" value="Genomic_DNA"/>
</dbReference>
<organism evidence="13 14">
    <name type="scientific">Hydrogenovibrio marinus</name>
    <dbReference type="NCBI Taxonomy" id="28885"/>
    <lineage>
        <taxon>Bacteria</taxon>
        <taxon>Pseudomonadati</taxon>
        <taxon>Pseudomonadota</taxon>
        <taxon>Gammaproteobacteria</taxon>
        <taxon>Thiotrichales</taxon>
        <taxon>Piscirickettsiaceae</taxon>
        <taxon>Hydrogenovibrio</taxon>
    </lineage>
</organism>
<dbReference type="SFLD" id="SFLDG00002">
    <property type="entry name" value="C1.7:_P-type_atpase_like"/>
    <property type="match status" value="1"/>
</dbReference>
<dbReference type="Gene3D" id="3.40.50.1000">
    <property type="entry name" value="HAD superfamily/HAD-like"/>
    <property type="match status" value="1"/>
</dbReference>
<evidence type="ECO:0000256" key="5">
    <source>
        <dbReference type="ARBA" id="ARBA00022967"/>
    </source>
</evidence>
<evidence type="ECO:0000313" key="14">
    <source>
        <dbReference type="Proteomes" id="UP000027341"/>
    </source>
</evidence>
<keyword evidence="10" id="KW-0067">ATP-binding</keyword>
<dbReference type="PANTHER" id="PTHR48085">
    <property type="entry name" value="CADMIUM/ZINC-TRANSPORTING ATPASE HMA2-RELATED"/>
    <property type="match status" value="1"/>
</dbReference>
<dbReference type="GO" id="GO:0015086">
    <property type="term" value="F:cadmium ion transmembrane transporter activity"/>
    <property type="evidence" value="ECO:0007669"/>
    <property type="project" value="TreeGrafter"/>
</dbReference>
<keyword evidence="14" id="KW-1185">Reference proteome</keyword>
<feature type="transmembrane region" description="Helical" evidence="10">
    <location>
        <begin position="254"/>
        <end position="278"/>
    </location>
</feature>
<dbReference type="RefSeq" id="WP_035629163.1">
    <property type="nucleotide sequence ID" value="NZ_AP020335.1"/>
</dbReference>
<dbReference type="InterPro" id="IPR012312">
    <property type="entry name" value="Hemerythrin-like"/>
</dbReference>
<dbReference type="GO" id="GO:0016463">
    <property type="term" value="F:P-type zinc transporter activity"/>
    <property type="evidence" value="ECO:0007669"/>
    <property type="project" value="UniProtKB-EC"/>
</dbReference>
<keyword evidence="4 10" id="KW-0479">Metal-binding</keyword>
<accession>A0A066ZTI3</accession>
<protein>
    <recommendedName>
        <fullName evidence="8">P-type Zn(2+) transporter</fullName>
        <ecNumber evidence="8">7.2.2.12</ecNumber>
    </recommendedName>
</protein>
<reference evidence="13 14" key="1">
    <citation type="submission" date="2014-04" db="EMBL/GenBank/DDBJ databases">
        <title>Draft genome sequence of Hydrogenovibrio marinus MH-110, a model organism for aerobic H2 metabolism.</title>
        <authorList>
            <person name="Cha H.J."/>
            <person name="Jo B.H."/>
            <person name="Hwang B.H."/>
        </authorList>
    </citation>
    <scope>NUCLEOTIDE SEQUENCE [LARGE SCALE GENOMIC DNA]</scope>
    <source>
        <strain evidence="13 14">MH-110</strain>
    </source>
</reference>
<evidence type="ECO:0000256" key="7">
    <source>
        <dbReference type="ARBA" id="ARBA00023136"/>
    </source>
</evidence>
<dbReference type="Proteomes" id="UP000027341">
    <property type="component" value="Unassembled WGS sequence"/>
</dbReference>
<sequence>MSKTKYLTLLWTSIATLAGLVLYSVGNVEMGRISWDIAVVPALILSLWDMTKSLRRGDLGVDLIAILAMTGALILGEALAAAVIALMYAGGQTLEQYAANRAKRELTSLLNRTPTTVERYVGEALENISITEIKPKDKLLIKTGAVLPVDGYVSGDSEATLDESSLTGESLPVTLSPGQAASSGTLNIGSPFVLEAVHNVSNSTYASVIRLVQEAQTGKAPFTRMADRYAIWFIPLTLGIAGLAWMISGDPVRALAVLVVATPCPLILAAPIAIVSGISSAARKGLLIKNGAALEALANSQRIIMDKTGTLTTGNPRLVDIETDGSLSHEELLQLAASLEQASFHVISSSIVESAKQRQIPLIIPQNIEETAGKGIQGQVNQHLIMVGQPSWILEHNPSSDWIDPLLKKSHNEGRMSVLLSVDHQVRGALLLQDEIRSDTPRALRNLRSAGIQHLSMASGDHTQIASSIGYSLGLDKVYAELKPEDKLDIVRSEHQQGITMMLGDGINDAPALAIADIGIAMGAGGAGASSEAADAVLMVERLDALVEGLYIARRSQSIAKQSVIIGMLLSAIAMVFAALGHITPLEGAILQEVIDVLVIVNALRALYSPTKHPGIIDVKQQHQLKKEHIELQPILENIRTLADQLAHEQDIELSQLKALAQLLKQKLIPHEQDDERLLHPQLATKMQGYDPMAMLSRTHREILNLSNQYLDIVEQSGVSKLDTQQRYAIIRILYSLSSILALHFDQENELYSLLSGTTRR</sequence>
<dbReference type="Gene3D" id="2.70.150.10">
    <property type="entry name" value="Calcium-transporting ATPase, cytoplasmic transduction domain A"/>
    <property type="match status" value="1"/>
</dbReference>
<keyword evidence="5" id="KW-1278">Translocase</keyword>
<dbReference type="InterPro" id="IPR044492">
    <property type="entry name" value="P_typ_ATPase_HD_dom"/>
</dbReference>
<keyword evidence="7 10" id="KW-0472">Membrane</keyword>
<keyword evidence="10" id="KW-1003">Cell membrane</keyword>
<dbReference type="InterPro" id="IPR036412">
    <property type="entry name" value="HAD-like_sf"/>
</dbReference>
<evidence type="ECO:0000259" key="11">
    <source>
        <dbReference type="Pfam" id="PF00122"/>
    </source>
</evidence>
<evidence type="ECO:0000256" key="6">
    <source>
        <dbReference type="ARBA" id="ARBA00022989"/>
    </source>
</evidence>
<evidence type="ECO:0000256" key="8">
    <source>
        <dbReference type="ARBA" id="ARBA00039097"/>
    </source>
</evidence>
<dbReference type="InterPro" id="IPR001757">
    <property type="entry name" value="P_typ_ATPase"/>
</dbReference>
<evidence type="ECO:0000256" key="10">
    <source>
        <dbReference type="RuleBase" id="RU362081"/>
    </source>
</evidence>
<feature type="transmembrane region" description="Helical" evidence="10">
    <location>
        <begin position="564"/>
        <end position="583"/>
    </location>
</feature>
<name>A0A066ZTI3_HYDMR</name>
<evidence type="ECO:0000256" key="4">
    <source>
        <dbReference type="ARBA" id="ARBA00022723"/>
    </source>
</evidence>
<keyword evidence="6 10" id="KW-1133">Transmembrane helix</keyword>
<feature type="transmembrane region" description="Helical" evidence="10">
    <location>
        <begin position="6"/>
        <end position="26"/>
    </location>
</feature>
<evidence type="ECO:0000256" key="3">
    <source>
        <dbReference type="ARBA" id="ARBA00022692"/>
    </source>
</evidence>
<comment type="catalytic activity">
    <reaction evidence="9">
        <text>Zn(2+)(in) + ATP + H2O = Zn(2+)(out) + ADP + phosphate + H(+)</text>
        <dbReference type="Rhea" id="RHEA:20621"/>
        <dbReference type="ChEBI" id="CHEBI:15377"/>
        <dbReference type="ChEBI" id="CHEBI:15378"/>
        <dbReference type="ChEBI" id="CHEBI:29105"/>
        <dbReference type="ChEBI" id="CHEBI:30616"/>
        <dbReference type="ChEBI" id="CHEBI:43474"/>
        <dbReference type="ChEBI" id="CHEBI:456216"/>
        <dbReference type="EC" id="7.2.2.12"/>
    </reaction>
</comment>
<dbReference type="NCBIfam" id="TIGR01494">
    <property type="entry name" value="ATPase_P-type"/>
    <property type="match status" value="1"/>
</dbReference>
<dbReference type="AlphaFoldDB" id="A0A066ZTI3"/>
<dbReference type="SFLD" id="SFLDS00003">
    <property type="entry name" value="Haloacid_Dehalogenase"/>
    <property type="match status" value="1"/>
</dbReference>
<dbReference type="Pfam" id="PF00702">
    <property type="entry name" value="Hydrolase"/>
    <property type="match status" value="1"/>
</dbReference>
<feature type="domain" description="P-type ATPase A" evidence="11">
    <location>
        <begin position="113"/>
        <end position="213"/>
    </location>
</feature>
<dbReference type="SUPFAM" id="SSF81665">
    <property type="entry name" value="Calcium ATPase, transmembrane domain M"/>
    <property type="match status" value="1"/>
</dbReference>
<dbReference type="InterPro" id="IPR008250">
    <property type="entry name" value="ATPase_P-typ_transduc_dom_A_sf"/>
</dbReference>
<proteinExistence type="inferred from homology"/>
<dbReference type="GO" id="GO:0046872">
    <property type="term" value="F:metal ion binding"/>
    <property type="evidence" value="ECO:0007669"/>
    <property type="project" value="UniProtKB-KW"/>
</dbReference>
<dbReference type="InterPro" id="IPR027256">
    <property type="entry name" value="P-typ_ATPase_IB"/>
</dbReference>
<feature type="transmembrane region" description="Helical" evidence="10">
    <location>
        <begin position="63"/>
        <end position="88"/>
    </location>
</feature>
<comment type="similarity">
    <text evidence="2 10">Belongs to the cation transport ATPase (P-type) (TC 3.A.3) family. Type IB subfamily.</text>
</comment>
<dbReference type="PRINTS" id="PR00119">
    <property type="entry name" value="CATATPASE"/>
</dbReference>
<evidence type="ECO:0000256" key="9">
    <source>
        <dbReference type="ARBA" id="ARBA00047308"/>
    </source>
</evidence>
<dbReference type="NCBIfam" id="TIGR01525">
    <property type="entry name" value="ATPase-IB_hvy"/>
    <property type="match status" value="1"/>
</dbReference>
<comment type="caution">
    <text evidence="13">The sequence shown here is derived from an EMBL/GenBank/DDBJ whole genome shotgun (WGS) entry which is preliminary data.</text>
</comment>
<dbReference type="Gene3D" id="3.40.1110.10">
    <property type="entry name" value="Calcium-transporting ATPase, cytoplasmic domain N"/>
    <property type="match status" value="1"/>
</dbReference>
<dbReference type="SUPFAM" id="SSF56784">
    <property type="entry name" value="HAD-like"/>
    <property type="match status" value="1"/>
</dbReference>
<feature type="transmembrane region" description="Helical" evidence="10">
    <location>
        <begin position="229"/>
        <end position="248"/>
    </location>
</feature>
<evidence type="ECO:0000313" key="13">
    <source>
        <dbReference type="EMBL" id="KDN96792.1"/>
    </source>
</evidence>
<dbReference type="InterPro" id="IPR023298">
    <property type="entry name" value="ATPase_P-typ_TM_dom_sf"/>
</dbReference>
<feature type="domain" description="Hemerythrin-like" evidence="12">
    <location>
        <begin position="623"/>
        <end position="752"/>
    </location>
</feature>
<evidence type="ECO:0000256" key="1">
    <source>
        <dbReference type="ARBA" id="ARBA00004370"/>
    </source>
</evidence>
<dbReference type="Pfam" id="PF00122">
    <property type="entry name" value="E1-E2_ATPase"/>
    <property type="match status" value="1"/>
</dbReference>
<gene>
    <name evidence="13" type="ORF">EI16_11160</name>
</gene>
<evidence type="ECO:0000259" key="12">
    <source>
        <dbReference type="Pfam" id="PF01814"/>
    </source>
</evidence>
<dbReference type="Pfam" id="PF01814">
    <property type="entry name" value="Hemerythrin"/>
    <property type="match status" value="1"/>
</dbReference>
<comment type="subcellular location">
    <subcellularLocation>
        <location evidence="10">Cell membrane</location>
    </subcellularLocation>
    <subcellularLocation>
        <location evidence="1">Membrane</location>
    </subcellularLocation>
</comment>
<dbReference type="InterPro" id="IPR023299">
    <property type="entry name" value="ATPase_P-typ_cyto_dom_N"/>
</dbReference>
<dbReference type="InterPro" id="IPR023214">
    <property type="entry name" value="HAD_sf"/>
</dbReference>
<keyword evidence="10" id="KW-0547">Nucleotide-binding</keyword>
<dbReference type="InterPro" id="IPR051014">
    <property type="entry name" value="Cation_Transport_ATPase_IB"/>
</dbReference>
<evidence type="ECO:0000256" key="2">
    <source>
        <dbReference type="ARBA" id="ARBA00006024"/>
    </source>
</evidence>
<dbReference type="Gene3D" id="1.20.120.520">
    <property type="entry name" value="nmb1532 protein domain like"/>
    <property type="match status" value="1"/>
</dbReference>
<dbReference type="GO" id="GO:0005524">
    <property type="term" value="F:ATP binding"/>
    <property type="evidence" value="ECO:0007669"/>
    <property type="project" value="UniProtKB-UniRule"/>
</dbReference>
<dbReference type="PROSITE" id="PS00154">
    <property type="entry name" value="ATPASE_E1_E2"/>
    <property type="match status" value="1"/>
</dbReference>